<keyword evidence="9 16" id="KW-1133">Transmembrane helix</keyword>
<keyword evidence="4" id="KW-0479">Metal-binding</keyword>
<evidence type="ECO:0000313" key="18">
    <source>
        <dbReference type="Ensembl" id="ENSACLP00000078859.1"/>
    </source>
</evidence>
<dbReference type="PROSITE" id="PS50234">
    <property type="entry name" value="VWFA"/>
    <property type="match status" value="1"/>
</dbReference>
<keyword evidence="8 16" id="KW-0130">Cell adhesion</keyword>
<dbReference type="PRINTS" id="PR00453">
    <property type="entry name" value="VWFADOMAIN"/>
</dbReference>
<dbReference type="Gene3D" id="1.20.5.930">
    <property type="entry name" value="Bicelle-embedded integrin alpha(iib) transmembrane segment"/>
    <property type="match status" value="1"/>
</dbReference>
<dbReference type="InterPro" id="IPR013517">
    <property type="entry name" value="FG-GAP"/>
</dbReference>
<feature type="domain" description="VWFA" evidence="17">
    <location>
        <begin position="206"/>
        <end position="389"/>
    </location>
</feature>
<dbReference type="Gene3D" id="3.40.50.410">
    <property type="entry name" value="von Willebrand factor, type A domain"/>
    <property type="match status" value="1"/>
</dbReference>
<keyword evidence="11 16" id="KW-0472">Membrane</keyword>
<feature type="transmembrane region" description="Helical" evidence="16">
    <location>
        <begin position="7"/>
        <end position="30"/>
    </location>
</feature>
<dbReference type="GO" id="GO:0005178">
    <property type="term" value="F:integrin binding"/>
    <property type="evidence" value="ECO:0007669"/>
    <property type="project" value="TreeGrafter"/>
</dbReference>
<feature type="repeat" description="FG-GAP" evidence="15">
    <location>
        <begin position="511"/>
        <end position="573"/>
    </location>
</feature>
<dbReference type="FunFam" id="3.40.50.410:FF:000012">
    <property type="entry name" value="Integrin, alpha 10"/>
    <property type="match status" value="1"/>
</dbReference>
<protein>
    <recommendedName>
        <fullName evidence="17">VWFA domain-containing protein</fullName>
    </recommendedName>
</protein>
<evidence type="ECO:0000256" key="10">
    <source>
        <dbReference type="ARBA" id="ARBA00023037"/>
    </source>
</evidence>
<comment type="similarity">
    <text evidence="2 16">Belongs to the integrin alpha chain family.</text>
</comment>
<dbReference type="GO" id="GO:0098609">
    <property type="term" value="P:cell-cell adhesion"/>
    <property type="evidence" value="ECO:0007669"/>
    <property type="project" value="TreeGrafter"/>
</dbReference>
<keyword evidence="14" id="KW-0325">Glycoprotein</keyword>
<reference evidence="18" key="1">
    <citation type="submission" date="2018-05" db="EMBL/GenBank/DDBJ databases">
        <authorList>
            <person name="Datahose"/>
        </authorList>
    </citation>
    <scope>NUCLEOTIDE SEQUENCE</scope>
</reference>
<dbReference type="InterPro" id="IPR002035">
    <property type="entry name" value="VWF_A"/>
</dbReference>
<dbReference type="SUPFAM" id="SSF53300">
    <property type="entry name" value="vWA-like"/>
    <property type="match status" value="1"/>
</dbReference>
<dbReference type="InterPro" id="IPR036465">
    <property type="entry name" value="vWFA_dom_sf"/>
</dbReference>
<evidence type="ECO:0000259" key="17">
    <source>
        <dbReference type="PROSITE" id="PS50234"/>
    </source>
</evidence>
<evidence type="ECO:0000256" key="6">
    <source>
        <dbReference type="ARBA" id="ARBA00022737"/>
    </source>
</evidence>
<dbReference type="CDD" id="cd01469">
    <property type="entry name" value="vWA_integrins_alpha_subunit"/>
    <property type="match status" value="1"/>
</dbReference>
<evidence type="ECO:0000256" key="3">
    <source>
        <dbReference type="ARBA" id="ARBA00022692"/>
    </source>
</evidence>
<dbReference type="SUPFAM" id="SSF69179">
    <property type="entry name" value="Integrin domains"/>
    <property type="match status" value="2"/>
</dbReference>
<dbReference type="InterPro" id="IPR000413">
    <property type="entry name" value="Integrin_alpha"/>
</dbReference>
<evidence type="ECO:0000256" key="16">
    <source>
        <dbReference type="RuleBase" id="RU003762"/>
    </source>
</evidence>
<reference evidence="18" key="3">
    <citation type="submission" date="2025-09" db="UniProtKB">
        <authorList>
            <consortium name="Ensembl"/>
        </authorList>
    </citation>
    <scope>IDENTIFICATION</scope>
</reference>
<reference evidence="18" key="2">
    <citation type="submission" date="2025-08" db="UniProtKB">
        <authorList>
            <consortium name="Ensembl"/>
        </authorList>
    </citation>
    <scope>IDENTIFICATION</scope>
</reference>
<feature type="transmembrane region" description="Helical" evidence="16">
    <location>
        <begin position="1123"/>
        <end position="1142"/>
    </location>
</feature>
<dbReference type="SMART" id="SM00327">
    <property type="entry name" value="VWA"/>
    <property type="match status" value="1"/>
</dbReference>
<keyword evidence="19" id="KW-1185">Reference proteome</keyword>
<keyword evidence="3 16" id="KW-0812">Transmembrane</keyword>
<dbReference type="GO" id="GO:0009897">
    <property type="term" value="C:external side of plasma membrane"/>
    <property type="evidence" value="ECO:0007669"/>
    <property type="project" value="TreeGrafter"/>
</dbReference>
<feature type="repeat" description="FG-GAP" evidence="15">
    <location>
        <begin position="578"/>
        <end position="624"/>
    </location>
</feature>
<dbReference type="GO" id="GO:0046872">
    <property type="term" value="F:metal ion binding"/>
    <property type="evidence" value="ECO:0007669"/>
    <property type="project" value="UniProtKB-KW"/>
</dbReference>
<keyword evidence="13 16" id="KW-0675">Receptor</keyword>
<dbReference type="GO" id="GO:0033627">
    <property type="term" value="P:cell adhesion mediated by integrin"/>
    <property type="evidence" value="ECO:0007669"/>
    <property type="project" value="TreeGrafter"/>
</dbReference>
<dbReference type="GO" id="GO:0007160">
    <property type="term" value="P:cell-matrix adhesion"/>
    <property type="evidence" value="ECO:0007669"/>
    <property type="project" value="TreeGrafter"/>
</dbReference>
<keyword evidence="7" id="KW-0106">Calcium</keyword>
<evidence type="ECO:0000256" key="9">
    <source>
        <dbReference type="ARBA" id="ARBA00022989"/>
    </source>
</evidence>
<comment type="subcellular location">
    <subcellularLocation>
        <location evidence="1 16">Membrane</location>
        <topology evidence="1 16">Single-pass type I membrane protein</topology>
    </subcellularLocation>
</comment>
<dbReference type="PANTHER" id="PTHR23220">
    <property type="entry name" value="INTEGRIN ALPHA"/>
    <property type="match status" value="1"/>
</dbReference>
<dbReference type="AlphaFoldDB" id="A0AAX7VB72"/>
<evidence type="ECO:0000256" key="11">
    <source>
        <dbReference type="ARBA" id="ARBA00023136"/>
    </source>
</evidence>
<dbReference type="SUPFAM" id="SSF69318">
    <property type="entry name" value="Integrin alpha N-terminal domain"/>
    <property type="match status" value="1"/>
</dbReference>
<evidence type="ECO:0000256" key="2">
    <source>
        <dbReference type="ARBA" id="ARBA00008054"/>
    </source>
</evidence>
<dbReference type="InterPro" id="IPR032695">
    <property type="entry name" value="Integrin_dom_sf"/>
</dbReference>
<dbReference type="Pfam" id="PF01839">
    <property type="entry name" value="FG-GAP"/>
    <property type="match status" value="2"/>
</dbReference>
<proteinExistence type="inferred from homology"/>
<feature type="transmembrane region" description="Helical" evidence="16">
    <location>
        <begin position="1080"/>
        <end position="1103"/>
    </location>
</feature>
<keyword evidence="5" id="KW-0732">Signal</keyword>
<dbReference type="GO" id="GO:0007229">
    <property type="term" value="P:integrin-mediated signaling pathway"/>
    <property type="evidence" value="ECO:0007669"/>
    <property type="project" value="UniProtKB-KW"/>
</dbReference>
<dbReference type="InterPro" id="IPR013649">
    <property type="entry name" value="Integrin_alpha_Ig-like_1"/>
</dbReference>
<dbReference type="GO" id="GO:0008305">
    <property type="term" value="C:integrin complex"/>
    <property type="evidence" value="ECO:0007669"/>
    <property type="project" value="InterPro"/>
</dbReference>
<dbReference type="InterPro" id="IPR048285">
    <property type="entry name" value="Integrin_alpha_Ig-like_2"/>
</dbReference>
<sequence>CLHYLFVVLMLSIKVFFCCCFFSLIQLIYWSMPLFFEHCFVVCFCHRCLKCSLSCLPELCQCFNIDVKHPRIFTGPEDALFGFSVLQHEADGEKSMLVGAPWDGPPNNRKGDVYKCSVGREKNSSCNKVNLGETALQNVSKNLRNSHLGMTLTPTSPDGFLACAPLWSQECGTSMFSTGICASVSDDLEPRETIAPTAQRCSTYMDIVIVLDGSNSIYPWYEVQNFLSNILSKFHISSDQMQVGILQYGEVAVHEWSLKDYQTTQEVVEAAKNISRQEGRETRTAYAIETACTEAFSPERGAREGATKVMIVVTDGESHDGDELEGALEKCEERNITRYAIAVLGHYIRRQQDPETFIKEIKFIASDPDDKYFFNVTDEAALNDIVDALGDRIFTLEGTLGYNESSFHMEMSQIGFSTHTLDDGILFGMVGAYDWDGGVLKEGTNGRIVPSREAFESEFPLELKNHAAYLGYTVTSVIIGDWKRVYVAGAPRFKHKGKVILFELSDEGDVNIVQALNGEQIGSYFGSEVCGLDIDQDGITDVLLVAAPMYLGSGNKEAGRVYIYTLNGGLLLPSTHLSLFGYALAPTPDLNHDGFTDLLVGAPLEDEHRGAIYVYHGDGIYVIHNYKQRIAASSVSPSLQYFGRSLNAQLDLDGDDLIDLAVGAQGSAVLLSSRSIVQINVSLSFQPHSINVIQKTCQRGGRESACLNATACFTAVSRSPRPRNLWVRAMLDDRKLSARALFDDSSHRQTQLAVRAQTGKTLCYRLPFHVYDTADYIRPISFSLWFKINNTESGPVLDEGWPTTINKSIPFFKDCGEDDVCTTDLVLQAHMDISGTRQKPYVIRSPRRRLAVEVQLQNRLENAYNTSLTLHYSRNLHFSSLSIREVAHFKIECTALSANSHSCNVSYPVFRSQSKVNFLLEFEFSCTSLHNQVKMKLHASSDSVERQDTLGDNSVQLQTFVQYEPDLFVSSESNLNRYEVHPTRTMSEAIGPEFYTHLRLQNLGCYSVSNLELRLHLPSVAAGDRVFMTVTDVFSINVSTASVYSYHALKSYLTYVNYPVGHGELQRTVLEVLKGRAIPISLWILIGSIIGGLLLLALIIFILWKVFGAEISHQIPSRKYQKVVNLSQFLVFCLFFYQLGFFTRKQREEDENHED</sequence>
<evidence type="ECO:0000256" key="12">
    <source>
        <dbReference type="ARBA" id="ARBA00023157"/>
    </source>
</evidence>
<evidence type="ECO:0000256" key="5">
    <source>
        <dbReference type="ARBA" id="ARBA00022729"/>
    </source>
</evidence>
<evidence type="ECO:0000313" key="19">
    <source>
        <dbReference type="Proteomes" id="UP000265100"/>
    </source>
</evidence>
<evidence type="ECO:0000256" key="15">
    <source>
        <dbReference type="PROSITE-ProRule" id="PRU00803"/>
    </source>
</evidence>
<dbReference type="InterPro" id="IPR013519">
    <property type="entry name" value="Int_alpha_beta-p"/>
</dbReference>
<dbReference type="GeneTree" id="ENSGT00940000158423"/>
<dbReference type="Gene3D" id="2.130.10.130">
    <property type="entry name" value="Integrin alpha, N-terminal"/>
    <property type="match status" value="1"/>
</dbReference>
<dbReference type="PANTHER" id="PTHR23220:SF26">
    <property type="entry name" value="INTEGRIN ALPHA-10"/>
    <property type="match status" value="1"/>
</dbReference>
<organism evidence="18 19">
    <name type="scientific">Astatotilapia calliptera</name>
    <name type="common">Eastern happy</name>
    <name type="synonym">Chromis callipterus</name>
    <dbReference type="NCBI Taxonomy" id="8154"/>
    <lineage>
        <taxon>Eukaryota</taxon>
        <taxon>Metazoa</taxon>
        <taxon>Chordata</taxon>
        <taxon>Craniata</taxon>
        <taxon>Vertebrata</taxon>
        <taxon>Euteleostomi</taxon>
        <taxon>Actinopterygii</taxon>
        <taxon>Neopterygii</taxon>
        <taxon>Teleostei</taxon>
        <taxon>Neoteleostei</taxon>
        <taxon>Acanthomorphata</taxon>
        <taxon>Ovalentaria</taxon>
        <taxon>Cichlomorphae</taxon>
        <taxon>Cichliformes</taxon>
        <taxon>Cichlidae</taxon>
        <taxon>African cichlids</taxon>
        <taxon>Pseudocrenilabrinae</taxon>
        <taxon>Haplochromini</taxon>
        <taxon>Astatotilapia</taxon>
    </lineage>
</organism>
<dbReference type="Pfam" id="PF00092">
    <property type="entry name" value="VWA"/>
    <property type="match status" value="1"/>
</dbReference>
<keyword evidence="10 16" id="KW-0401">Integrin</keyword>
<dbReference type="Pfam" id="PF08441">
    <property type="entry name" value="Integrin_A_Ig_1"/>
    <property type="match status" value="1"/>
</dbReference>
<evidence type="ECO:0000256" key="13">
    <source>
        <dbReference type="ARBA" id="ARBA00023170"/>
    </source>
</evidence>
<dbReference type="PRINTS" id="PR01185">
    <property type="entry name" value="INTEGRINA"/>
</dbReference>
<evidence type="ECO:0000256" key="8">
    <source>
        <dbReference type="ARBA" id="ARBA00022889"/>
    </source>
</evidence>
<name>A0AAX7VB72_ASTCA</name>
<gene>
    <name evidence="18" type="primary">ITGA10</name>
</gene>
<dbReference type="InterPro" id="IPR028994">
    <property type="entry name" value="Integrin_alpha_N"/>
</dbReference>
<dbReference type="Ensembl" id="ENSACLT00000059253.1">
    <property type="protein sequence ID" value="ENSACLP00000078859.1"/>
    <property type="gene ID" value="ENSACLG00000020004.2"/>
</dbReference>
<feature type="repeat" description="FG-GAP" evidence="15">
    <location>
        <begin position="628"/>
        <end position="688"/>
    </location>
</feature>
<dbReference type="Proteomes" id="UP000265100">
    <property type="component" value="Chromosome 11"/>
</dbReference>
<feature type="repeat" description="FG-GAP" evidence="15">
    <location>
        <begin position="64"/>
        <end position="125"/>
    </location>
</feature>
<evidence type="ECO:0000256" key="1">
    <source>
        <dbReference type="ARBA" id="ARBA00004479"/>
    </source>
</evidence>
<dbReference type="Gene3D" id="2.60.40.1510">
    <property type="entry name" value="ntegrin, alpha v. Chain A, domain 3"/>
    <property type="match status" value="1"/>
</dbReference>
<evidence type="ECO:0000256" key="4">
    <source>
        <dbReference type="ARBA" id="ARBA00022723"/>
    </source>
</evidence>
<evidence type="ECO:0000256" key="14">
    <source>
        <dbReference type="ARBA" id="ARBA00023180"/>
    </source>
</evidence>
<dbReference type="PROSITE" id="PS51470">
    <property type="entry name" value="FG_GAP"/>
    <property type="match status" value="4"/>
</dbReference>
<comment type="caution">
    <text evidence="16">Lacks conserved residue(s) required for the propagation of feature annotation.</text>
</comment>
<accession>A0AAX7VB72</accession>
<dbReference type="SMART" id="SM00191">
    <property type="entry name" value="Int_alpha"/>
    <property type="match status" value="5"/>
</dbReference>
<dbReference type="Gene3D" id="2.60.40.1460">
    <property type="entry name" value="Integrin domains. Chain A, domain 2"/>
    <property type="match status" value="1"/>
</dbReference>
<keyword evidence="12" id="KW-1015">Disulfide bond</keyword>
<evidence type="ECO:0000256" key="7">
    <source>
        <dbReference type="ARBA" id="ARBA00022837"/>
    </source>
</evidence>
<dbReference type="Pfam" id="PF20805">
    <property type="entry name" value="Integrin_A_Ig_2"/>
    <property type="match status" value="1"/>
</dbReference>
<keyword evidence="6" id="KW-0677">Repeat</keyword>